<dbReference type="GO" id="GO:0006355">
    <property type="term" value="P:regulation of DNA-templated transcription"/>
    <property type="evidence" value="ECO:0007669"/>
    <property type="project" value="InterPro"/>
</dbReference>
<evidence type="ECO:0000313" key="8">
    <source>
        <dbReference type="EMBL" id="TFF40352.1"/>
    </source>
</evidence>
<dbReference type="Proteomes" id="UP000297540">
    <property type="component" value="Unassembled WGS sequence"/>
</dbReference>
<dbReference type="PROSITE" id="PS50113">
    <property type="entry name" value="PAC"/>
    <property type="match status" value="1"/>
</dbReference>
<comment type="catalytic activity">
    <reaction evidence="1">
        <text>ATP + protein L-histidine = ADP + protein N-phospho-L-histidine.</text>
        <dbReference type="EC" id="2.7.13.3"/>
    </reaction>
</comment>
<dbReference type="PANTHER" id="PTHR43304">
    <property type="entry name" value="PHYTOCHROME-LIKE PROTEIN CPH1"/>
    <property type="match status" value="1"/>
</dbReference>
<evidence type="ECO:0000256" key="2">
    <source>
        <dbReference type="ARBA" id="ARBA00012438"/>
    </source>
</evidence>
<keyword evidence="3" id="KW-0597">Phosphoprotein</keyword>
<feature type="domain" description="PAS" evidence="6">
    <location>
        <begin position="540"/>
        <end position="610"/>
    </location>
</feature>
<dbReference type="Pfam" id="PF08448">
    <property type="entry name" value="PAS_4"/>
    <property type="match status" value="1"/>
</dbReference>
<dbReference type="CDD" id="cd00130">
    <property type="entry name" value="PAS"/>
    <property type="match status" value="6"/>
</dbReference>
<dbReference type="InterPro" id="IPR001610">
    <property type="entry name" value="PAC"/>
</dbReference>
<sequence length="1095" mass="124462">MTNQRLIGTENRIEKLLENSFFGLILLDTSLAVIYGSYSAHKILGWQDTGLPKGSFTNTIHPDDLPHVSVLLSSVLANGPTQSSTFRLQHACGKYIWVQCTFTNLLNEPEIEAVACNFADITAQKRMEADFRQQTEQISGLLETMTDGFIALDENLCYTYVNKQVLTMLSMDLSAMIGKHIWDVFQNQENTATYKAIQKAFAEKIYICNEDFYPTAQRWQENRIYPSAGGISMFIRDITKQKKEDHHLKLLESVITNTTDAVLITEAEPFDEPGPRILYVNEAFTRMTGYTAEEVIGKTPRLLQGPKTDKAQLGHLSKCLRNWEPCESTLINYKKSGEAFWVNFTVTPVADEKGWYTHWISVERDVTKRKTEEIQAALLADTSIIFNDALALPVLLDKLLQRLVAFGNFSMAEVWLIGADKNKITLTSHLSDSDEMKDFYLESAQFKSFVKGEGLPGTAWATGNIQFWDNLGERKDFLRRDAAKKAGLAMAYSIPLIADNITIGALLLGLGTDRLPDDNWPALFEKFSTHFGTEIRRKQLEQNLNQVFNFAPDIICIIGADGYFKKVNPAMCRLLGYSKEEILAKPLFSLLHPDDRDASRKRLHSFSRNEQTLSFENRFLHKSGKVIWLSWTASNSAEEGLVFAVGKDITDKIELKNLLDKVAGLAMVGGWELNVKKGTLFWSKITKQLHEVEPDYEPTAQTGASFYREGHDRDTIIRLMQGAIQNGTPIDVELQIITAKGNIRWVRVVSESEFVNGECVRVYGSFQDIDGRLKAQINAKAALEERNVILESIGDAFFAVDKNWVVTYWNIMAEKVLGKPRAKILYNNLWDVFADSVDSESYRQYHLAVSTNRAVHFEDYYAPLEKWYEISAYPSINGLSVYIKDITTRKLTEHRLIDSEKRYSELFHSSPLPKMVFAKDTLMFLDVNNSALAHYGYSRDEFLSMTIKDIRPPEDVPALQAILEERGKSSRFNLPGTIRHKKKTGEIIFVEIKSNDIDYRGIDARVIVANDVTERLHYVEAIEQQNEKLKEISWMQSHIIRAPLARIMGLLPLLDDARDSEEARTQILNYLKISADELDNVIRNITNMTGIVPYQ</sequence>
<feature type="domain" description="PAS" evidence="6">
    <location>
        <begin position="9"/>
        <end position="79"/>
    </location>
</feature>
<dbReference type="InterPro" id="IPR003661">
    <property type="entry name" value="HisK_dim/P_dom"/>
</dbReference>
<dbReference type="Pfam" id="PF00989">
    <property type="entry name" value="PAS"/>
    <property type="match status" value="1"/>
</dbReference>
<dbReference type="InterPro" id="IPR000014">
    <property type="entry name" value="PAS"/>
</dbReference>
<comment type="caution">
    <text evidence="8">The sequence shown here is derived from an EMBL/GenBank/DDBJ whole genome shotgun (WGS) entry which is preliminary data.</text>
</comment>
<dbReference type="Pfam" id="PF08447">
    <property type="entry name" value="PAS_3"/>
    <property type="match status" value="2"/>
</dbReference>
<accession>A0A4Y8SND8</accession>
<dbReference type="Gene3D" id="1.10.287.130">
    <property type="match status" value="1"/>
</dbReference>
<dbReference type="Gene3D" id="3.30.450.20">
    <property type="entry name" value="PAS domain"/>
    <property type="match status" value="7"/>
</dbReference>
<dbReference type="SUPFAM" id="SSF55785">
    <property type="entry name" value="PYP-like sensor domain (PAS domain)"/>
    <property type="match status" value="7"/>
</dbReference>
<protein>
    <recommendedName>
        <fullName evidence="2">histidine kinase</fullName>
        <ecNumber evidence="2">2.7.13.3</ecNumber>
    </recommendedName>
</protein>
<dbReference type="InterPro" id="IPR013656">
    <property type="entry name" value="PAS_4"/>
</dbReference>
<dbReference type="PROSITE" id="PS50112">
    <property type="entry name" value="PAS"/>
    <property type="match status" value="6"/>
</dbReference>
<feature type="domain" description="PAS" evidence="6">
    <location>
        <begin position="134"/>
        <end position="204"/>
    </location>
</feature>
<evidence type="ECO:0000256" key="1">
    <source>
        <dbReference type="ARBA" id="ARBA00000085"/>
    </source>
</evidence>
<dbReference type="SMART" id="SM00086">
    <property type="entry name" value="PAC"/>
    <property type="match status" value="5"/>
</dbReference>
<dbReference type="InterPro" id="IPR000700">
    <property type="entry name" value="PAS-assoc_C"/>
</dbReference>
<feature type="domain" description="PAS" evidence="6">
    <location>
        <begin position="782"/>
        <end position="852"/>
    </location>
</feature>
<dbReference type="InterPro" id="IPR013655">
    <property type="entry name" value="PAS_fold_3"/>
</dbReference>
<dbReference type="SMART" id="SM00091">
    <property type="entry name" value="PAS"/>
    <property type="match status" value="6"/>
</dbReference>
<dbReference type="GO" id="GO:0000155">
    <property type="term" value="F:phosphorelay sensor kinase activity"/>
    <property type="evidence" value="ECO:0007669"/>
    <property type="project" value="InterPro"/>
</dbReference>
<evidence type="ECO:0000259" key="7">
    <source>
        <dbReference type="PROSITE" id="PS50113"/>
    </source>
</evidence>
<gene>
    <name evidence="8" type="ORF">E2R66_03635</name>
</gene>
<dbReference type="InterPro" id="IPR013767">
    <property type="entry name" value="PAS_fold"/>
</dbReference>
<evidence type="ECO:0000256" key="3">
    <source>
        <dbReference type="ARBA" id="ARBA00022553"/>
    </source>
</evidence>
<dbReference type="Pfam" id="PF13426">
    <property type="entry name" value="PAS_9"/>
    <property type="match status" value="2"/>
</dbReference>
<reference evidence="8 9" key="1">
    <citation type="journal article" date="2017" name="Int. J. Syst. Evol. Microbiol.">
        <title>Mucilaginibacterpsychrotolerans sp. nov., isolated from peatlands.</title>
        <authorList>
            <person name="Deng Y."/>
            <person name="Shen L."/>
            <person name="Xu B."/>
            <person name="Liu Y."/>
            <person name="Gu Z."/>
            <person name="Liu H."/>
            <person name="Zhou Y."/>
        </authorList>
    </citation>
    <scope>NUCLEOTIDE SEQUENCE [LARGE SCALE GENOMIC DNA]</scope>
    <source>
        <strain evidence="8 9">NH7-4</strain>
    </source>
</reference>
<dbReference type="NCBIfam" id="TIGR00229">
    <property type="entry name" value="sensory_box"/>
    <property type="match status" value="5"/>
</dbReference>
<dbReference type="PANTHER" id="PTHR43304:SF1">
    <property type="entry name" value="PAC DOMAIN-CONTAINING PROTEIN"/>
    <property type="match status" value="1"/>
</dbReference>
<dbReference type="Gene3D" id="3.30.450.40">
    <property type="match status" value="1"/>
</dbReference>
<dbReference type="OrthoDB" id="9759607at2"/>
<name>A0A4Y8SND8_9SPHI</name>
<keyword evidence="9" id="KW-1185">Reference proteome</keyword>
<dbReference type="InterPro" id="IPR052162">
    <property type="entry name" value="Sensor_kinase/Photoreceptor"/>
</dbReference>
<dbReference type="EC" id="2.7.13.3" evidence="2"/>
<evidence type="ECO:0000256" key="4">
    <source>
        <dbReference type="ARBA" id="ARBA00022679"/>
    </source>
</evidence>
<keyword evidence="4" id="KW-0808">Transferase</keyword>
<feature type="domain" description="PAS" evidence="6">
    <location>
        <begin position="899"/>
        <end position="970"/>
    </location>
</feature>
<dbReference type="InterPro" id="IPR029016">
    <property type="entry name" value="GAF-like_dom_sf"/>
</dbReference>
<organism evidence="8 9">
    <name type="scientific">Mucilaginibacter psychrotolerans</name>
    <dbReference type="NCBI Taxonomy" id="1524096"/>
    <lineage>
        <taxon>Bacteria</taxon>
        <taxon>Pseudomonadati</taxon>
        <taxon>Bacteroidota</taxon>
        <taxon>Sphingobacteriia</taxon>
        <taxon>Sphingobacteriales</taxon>
        <taxon>Sphingobacteriaceae</taxon>
        <taxon>Mucilaginibacter</taxon>
    </lineage>
</organism>
<evidence type="ECO:0000259" key="6">
    <source>
        <dbReference type="PROSITE" id="PS50112"/>
    </source>
</evidence>
<dbReference type="SUPFAM" id="SSF47384">
    <property type="entry name" value="Homodimeric domain of signal transducing histidine kinase"/>
    <property type="match status" value="1"/>
</dbReference>
<keyword evidence="5" id="KW-0418">Kinase</keyword>
<dbReference type="AlphaFoldDB" id="A0A4Y8SND8"/>
<feature type="domain" description="PAS" evidence="6">
    <location>
        <begin position="247"/>
        <end position="299"/>
    </location>
</feature>
<dbReference type="SUPFAM" id="SSF55781">
    <property type="entry name" value="GAF domain-like"/>
    <property type="match status" value="1"/>
</dbReference>
<dbReference type="RefSeq" id="WP_133226273.1">
    <property type="nucleotide sequence ID" value="NZ_SOZE01000002.1"/>
</dbReference>
<evidence type="ECO:0000313" key="9">
    <source>
        <dbReference type="Proteomes" id="UP000297540"/>
    </source>
</evidence>
<dbReference type="EMBL" id="SOZE01000002">
    <property type="protein sequence ID" value="TFF40352.1"/>
    <property type="molecule type" value="Genomic_DNA"/>
</dbReference>
<dbReference type="CDD" id="cd00082">
    <property type="entry name" value="HisKA"/>
    <property type="match status" value="1"/>
</dbReference>
<dbReference type="InterPro" id="IPR035965">
    <property type="entry name" value="PAS-like_dom_sf"/>
</dbReference>
<evidence type="ECO:0000256" key="5">
    <source>
        <dbReference type="ARBA" id="ARBA00022777"/>
    </source>
</evidence>
<dbReference type="InterPro" id="IPR036097">
    <property type="entry name" value="HisK_dim/P_sf"/>
</dbReference>
<proteinExistence type="predicted"/>
<feature type="domain" description="PAC" evidence="7">
    <location>
        <begin position="324"/>
        <end position="378"/>
    </location>
</feature>